<dbReference type="GO" id="GO:0004851">
    <property type="term" value="F:uroporphyrin-III C-methyltransferase activity"/>
    <property type="evidence" value="ECO:0007669"/>
    <property type="project" value="UniProtKB-EC"/>
</dbReference>
<keyword evidence="6" id="KW-0949">S-adenosyl-L-methionine</keyword>
<keyword evidence="4 10" id="KW-0489">Methyltransferase</keyword>
<dbReference type="FunFam" id="3.40.1010.10:FF:000001">
    <property type="entry name" value="Siroheme synthase"/>
    <property type="match status" value="1"/>
</dbReference>
<dbReference type="InterPro" id="IPR035996">
    <property type="entry name" value="4pyrrol_Methylase_sf"/>
</dbReference>
<evidence type="ECO:0000259" key="11">
    <source>
        <dbReference type="Pfam" id="PF00590"/>
    </source>
</evidence>
<keyword evidence="5 10" id="KW-0808">Transferase</keyword>
<evidence type="ECO:0000256" key="7">
    <source>
        <dbReference type="ARBA" id="ARBA00023244"/>
    </source>
</evidence>
<dbReference type="InterPro" id="IPR050161">
    <property type="entry name" value="Siro_Cobalamin_biosynth"/>
</dbReference>
<sequence length="250" mass="26242">MTGKIYLIGAGPGDAELITLKAVRALAAADVVLLDDLVNRELLQHAPQARVIEVGKRGGCKSTPQHFINRMMVALAEQGQVVARLKGGDPFLFGRGGEEMLAARQAGIQVEVIPGITSGIAVPATLGIPVTHRSYTHGVSLVTGHLQDDDHSQQWRALAASGTTLVIYMGMKHLTSIISELRAAGMDASTPVAAIQSGSLPEQQHVISTLEYLPMAVQQAGLASPAIIVVGDVVRLAHGNELLQSISMAA</sequence>
<evidence type="ECO:0000256" key="2">
    <source>
        <dbReference type="ARBA" id="ARBA00012162"/>
    </source>
</evidence>
<dbReference type="FunFam" id="3.30.950.10:FF:000001">
    <property type="entry name" value="Siroheme synthase"/>
    <property type="match status" value="1"/>
</dbReference>
<dbReference type="Gene3D" id="3.30.950.10">
    <property type="entry name" value="Methyltransferase, Cobalt-precorrin-4 Transmethylase, Domain 2"/>
    <property type="match status" value="1"/>
</dbReference>
<organism evidence="12 13">
    <name type="scientific">Methylobacillus rhizosphaerae</name>
    <dbReference type="NCBI Taxonomy" id="551994"/>
    <lineage>
        <taxon>Bacteria</taxon>
        <taxon>Pseudomonadati</taxon>
        <taxon>Pseudomonadota</taxon>
        <taxon>Betaproteobacteria</taxon>
        <taxon>Nitrosomonadales</taxon>
        <taxon>Methylophilaceae</taxon>
        <taxon>Methylobacillus</taxon>
    </lineage>
</organism>
<protein>
    <recommendedName>
        <fullName evidence="2">uroporphyrinogen-III C-methyltransferase</fullName>
        <ecNumber evidence="2">2.1.1.107</ecNumber>
    </recommendedName>
</protein>
<dbReference type="InterPro" id="IPR014776">
    <property type="entry name" value="4pyrrole_Mease_sub2"/>
</dbReference>
<evidence type="ECO:0000256" key="4">
    <source>
        <dbReference type="ARBA" id="ARBA00022603"/>
    </source>
</evidence>
<gene>
    <name evidence="12" type="ORF">SAMN05192560_1709</name>
</gene>
<dbReference type="AlphaFoldDB" id="A0A239A6Z4"/>
<comment type="similarity">
    <text evidence="1 10">Belongs to the precorrin methyltransferase family.</text>
</comment>
<keyword evidence="3" id="KW-0169">Cobalamin biosynthesis</keyword>
<dbReference type="PANTHER" id="PTHR45790:SF3">
    <property type="entry name" value="S-ADENOSYL-L-METHIONINE-DEPENDENT UROPORPHYRINOGEN III METHYLTRANSFERASE, CHLOROPLASTIC"/>
    <property type="match status" value="1"/>
</dbReference>
<evidence type="ECO:0000256" key="9">
    <source>
        <dbReference type="ARBA" id="ARBA00060548"/>
    </source>
</evidence>
<feature type="domain" description="Tetrapyrrole methylase" evidence="11">
    <location>
        <begin position="4"/>
        <end position="212"/>
    </location>
</feature>
<dbReference type="OrthoDB" id="9815856at2"/>
<comment type="pathway">
    <text evidence="9">Cofactor biosynthesis; adenosylcobalamin biosynthesis; precorrin-2 from uroporphyrinogen III: step 1/1.</text>
</comment>
<evidence type="ECO:0000313" key="12">
    <source>
        <dbReference type="EMBL" id="SNR90834.1"/>
    </source>
</evidence>
<dbReference type="InterPro" id="IPR000878">
    <property type="entry name" value="4pyrrol_Mease"/>
</dbReference>
<accession>A0A239A6Z4</accession>
<reference evidence="13" key="1">
    <citation type="submission" date="2017-06" db="EMBL/GenBank/DDBJ databases">
        <authorList>
            <person name="Varghese N."/>
            <person name="Submissions S."/>
        </authorList>
    </citation>
    <scope>NUCLEOTIDE SEQUENCE [LARGE SCALE GENOMIC DNA]</scope>
    <source>
        <strain evidence="13">Ca-68</strain>
    </source>
</reference>
<dbReference type="InterPro" id="IPR014777">
    <property type="entry name" value="4pyrrole_Mease_sub1"/>
</dbReference>
<dbReference type="RefSeq" id="WP_089375792.1">
    <property type="nucleotide sequence ID" value="NZ_FZOA01000006.1"/>
</dbReference>
<evidence type="ECO:0000256" key="5">
    <source>
        <dbReference type="ARBA" id="ARBA00022679"/>
    </source>
</evidence>
<dbReference type="PROSITE" id="PS00840">
    <property type="entry name" value="SUMT_2"/>
    <property type="match status" value="1"/>
</dbReference>
<dbReference type="EC" id="2.1.1.107" evidence="2"/>
<evidence type="ECO:0000256" key="8">
    <source>
        <dbReference type="ARBA" id="ARBA00025705"/>
    </source>
</evidence>
<dbReference type="Proteomes" id="UP000198305">
    <property type="component" value="Unassembled WGS sequence"/>
</dbReference>
<name>A0A239A6Z4_9PROT</name>
<evidence type="ECO:0000256" key="1">
    <source>
        <dbReference type="ARBA" id="ARBA00005879"/>
    </source>
</evidence>
<dbReference type="Gene3D" id="3.40.1010.10">
    <property type="entry name" value="Cobalt-precorrin-4 Transmethylase, Domain 1"/>
    <property type="match status" value="1"/>
</dbReference>
<dbReference type="Pfam" id="PF00590">
    <property type="entry name" value="TP_methylase"/>
    <property type="match status" value="1"/>
</dbReference>
<dbReference type="PROSITE" id="PS00839">
    <property type="entry name" value="SUMT_1"/>
    <property type="match status" value="1"/>
</dbReference>
<dbReference type="SUPFAM" id="SSF53790">
    <property type="entry name" value="Tetrapyrrole methylase"/>
    <property type="match status" value="1"/>
</dbReference>
<dbReference type="UniPathway" id="UPA00262">
    <property type="reaction ID" value="UER00211"/>
</dbReference>
<evidence type="ECO:0000313" key="13">
    <source>
        <dbReference type="Proteomes" id="UP000198305"/>
    </source>
</evidence>
<keyword evidence="13" id="KW-1185">Reference proteome</keyword>
<proteinExistence type="inferred from homology"/>
<dbReference type="PANTHER" id="PTHR45790">
    <property type="entry name" value="SIROHEME SYNTHASE-RELATED"/>
    <property type="match status" value="1"/>
</dbReference>
<dbReference type="CDD" id="cd11642">
    <property type="entry name" value="SUMT"/>
    <property type="match status" value="1"/>
</dbReference>
<keyword evidence="7" id="KW-0627">Porphyrin biosynthesis</keyword>
<dbReference type="GO" id="GO:0019354">
    <property type="term" value="P:siroheme biosynthetic process"/>
    <property type="evidence" value="ECO:0007669"/>
    <property type="project" value="UniProtKB-UniPathway"/>
</dbReference>
<dbReference type="EMBL" id="FZOA01000006">
    <property type="protein sequence ID" value="SNR90834.1"/>
    <property type="molecule type" value="Genomic_DNA"/>
</dbReference>
<comment type="pathway">
    <text evidence="8">Porphyrin-containing compound metabolism; siroheme biosynthesis; precorrin-2 from uroporphyrinogen III: step 1/1.</text>
</comment>
<dbReference type="InterPro" id="IPR003043">
    <property type="entry name" value="Uropor_MeTrfase_CS"/>
</dbReference>
<dbReference type="GO" id="GO:0032259">
    <property type="term" value="P:methylation"/>
    <property type="evidence" value="ECO:0007669"/>
    <property type="project" value="UniProtKB-KW"/>
</dbReference>
<dbReference type="NCBIfam" id="NF004790">
    <property type="entry name" value="PRK06136.1"/>
    <property type="match status" value="1"/>
</dbReference>
<evidence type="ECO:0000256" key="3">
    <source>
        <dbReference type="ARBA" id="ARBA00022573"/>
    </source>
</evidence>
<dbReference type="GO" id="GO:0009236">
    <property type="term" value="P:cobalamin biosynthetic process"/>
    <property type="evidence" value="ECO:0007669"/>
    <property type="project" value="UniProtKB-KW"/>
</dbReference>
<evidence type="ECO:0000256" key="6">
    <source>
        <dbReference type="ARBA" id="ARBA00022691"/>
    </source>
</evidence>
<dbReference type="NCBIfam" id="TIGR01469">
    <property type="entry name" value="cobA_cysG_Cterm"/>
    <property type="match status" value="1"/>
</dbReference>
<evidence type="ECO:0000256" key="10">
    <source>
        <dbReference type="RuleBase" id="RU003960"/>
    </source>
</evidence>
<dbReference type="InterPro" id="IPR006366">
    <property type="entry name" value="CobA/CysG_C"/>
</dbReference>